<evidence type="ECO:0000313" key="1">
    <source>
        <dbReference type="EMBL" id="GFY10148.1"/>
    </source>
</evidence>
<protein>
    <recommendedName>
        <fullName evidence="3">Endonuclease/exonuclease/phosphatase domain-containing protein</fullName>
    </recommendedName>
</protein>
<dbReference type="Proteomes" id="UP000887159">
    <property type="component" value="Unassembled WGS sequence"/>
</dbReference>
<gene>
    <name evidence="1" type="primary">AVEN_228151_1</name>
    <name evidence="1" type="ORF">TNCV_360151</name>
</gene>
<dbReference type="AlphaFoldDB" id="A0A8X6VJN4"/>
<name>A0A8X6VJN4_TRICX</name>
<accession>A0A8X6VJN4</accession>
<keyword evidence="2" id="KW-1185">Reference proteome</keyword>
<comment type="caution">
    <text evidence="1">The sequence shown here is derived from an EMBL/GenBank/DDBJ whole genome shotgun (WGS) entry which is preliminary data.</text>
</comment>
<dbReference type="InterPro" id="IPR036691">
    <property type="entry name" value="Endo/exonu/phosph_ase_sf"/>
</dbReference>
<evidence type="ECO:0008006" key="3">
    <source>
        <dbReference type="Google" id="ProtNLM"/>
    </source>
</evidence>
<dbReference type="EMBL" id="BMAU01021295">
    <property type="protein sequence ID" value="GFY10148.1"/>
    <property type="molecule type" value="Genomic_DNA"/>
</dbReference>
<dbReference type="Gene3D" id="3.60.10.10">
    <property type="entry name" value="Endonuclease/exonuclease/phosphatase"/>
    <property type="match status" value="1"/>
</dbReference>
<organism evidence="1 2">
    <name type="scientific">Trichonephila clavipes</name>
    <name type="common">Golden silk orbweaver</name>
    <name type="synonym">Nephila clavipes</name>
    <dbReference type="NCBI Taxonomy" id="2585209"/>
    <lineage>
        <taxon>Eukaryota</taxon>
        <taxon>Metazoa</taxon>
        <taxon>Ecdysozoa</taxon>
        <taxon>Arthropoda</taxon>
        <taxon>Chelicerata</taxon>
        <taxon>Arachnida</taxon>
        <taxon>Araneae</taxon>
        <taxon>Araneomorphae</taxon>
        <taxon>Entelegynae</taxon>
        <taxon>Araneoidea</taxon>
        <taxon>Nephilidae</taxon>
        <taxon>Trichonephila</taxon>
    </lineage>
</organism>
<reference evidence="1" key="1">
    <citation type="submission" date="2020-08" db="EMBL/GenBank/DDBJ databases">
        <title>Multicomponent nature underlies the extraordinary mechanical properties of spider dragline silk.</title>
        <authorList>
            <person name="Kono N."/>
            <person name="Nakamura H."/>
            <person name="Mori M."/>
            <person name="Yoshida Y."/>
            <person name="Ohtoshi R."/>
            <person name="Malay A.D."/>
            <person name="Moran D.A.P."/>
            <person name="Tomita M."/>
            <person name="Numata K."/>
            <person name="Arakawa K."/>
        </authorList>
    </citation>
    <scope>NUCLEOTIDE SEQUENCE</scope>
</reference>
<proteinExistence type="predicted"/>
<dbReference type="SUPFAM" id="SSF56219">
    <property type="entry name" value="DNase I-like"/>
    <property type="match status" value="1"/>
</dbReference>
<sequence>MPSITNAASVVAQSKKDRVPSLGRGPGSINNLRSPNSLKIIQFNINGISTSATRIKLDQVLELELIEGAQIIALQETKLKTFTSLKIKGYNIFRLDRQNRSGGDLAFLIKNINYQCININRKITDGSYLEIQGIRII</sequence>
<evidence type="ECO:0000313" key="2">
    <source>
        <dbReference type="Proteomes" id="UP000887159"/>
    </source>
</evidence>